<feature type="domain" description="SWIM-type" evidence="5">
    <location>
        <begin position="13"/>
        <end position="51"/>
    </location>
</feature>
<gene>
    <name evidence="6" type="ORF">Ddye_006867</name>
</gene>
<evidence type="ECO:0000313" key="6">
    <source>
        <dbReference type="EMBL" id="KAK2660334.1"/>
    </source>
</evidence>
<keyword evidence="2 4" id="KW-0863">Zinc-finger</keyword>
<dbReference type="InterPro" id="IPR006564">
    <property type="entry name" value="Znf_PMZ"/>
</dbReference>
<dbReference type="EMBL" id="JANJYI010000002">
    <property type="protein sequence ID" value="KAK2660334.1"/>
    <property type="molecule type" value="Genomic_DNA"/>
</dbReference>
<evidence type="ECO:0000256" key="4">
    <source>
        <dbReference type="PROSITE-ProRule" id="PRU00325"/>
    </source>
</evidence>
<protein>
    <recommendedName>
        <fullName evidence="5">SWIM-type domain-containing protein</fullName>
    </recommendedName>
</protein>
<dbReference type="SMART" id="SM00575">
    <property type="entry name" value="ZnF_PMZ"/>
    <property type="match status" value="1"/>
</dbReference>
<dbReference type="Pfam" id="PF04434">
    <property type="entry name" value="SWIM"/>
    <property type="match status" value="1"/>
</dbReference>
<comment type="caution">
    <text evidence="6">The sequence shown here is derived from an EMBL/GenBank/DDBJ whole genome shotgun (WGS) entry which is preliminary data.</text>
</comment>
<dbReference type="Proteomes" id="UP001280121">
    <property type="component" value="Unassembled WGS sequence"/>
</dbReference>
<evidence type="ECO:0000256" key="2">
    <source>
        <dbReference type="ARBA" id="ARBA00022771"/>
    </source>
</evidence>
<reference evidence="6" key="1">
    <citation type="journal article" date="2023" name="Plant J.">
        <title>Genome sequences and population genomics provide insights into the demographic history, inbreeding, and mutation load of two 'living fossil' tree species of Dipteronia.</title>
        <authorList>
            <person name="Feng Y."/>
            <person name="Comes H.P."/>
            <person name="Chen J."/>
            <person name="Zhu S."/>
            <person name="Lu R."/>
            <person name="Zhang X."/>
            <person name="Li P."/>
            <person name="Qiu J."/>
            <person name="Olsen K.M."/>
            <person name="Qiu Y."/>
        </authorList>
    </citation>
    <scope>NUCLEOTIDE SEQUENCE</scope>
    <source>
        <strain evidence="6">KIB01</strain>
    </source>
</reference>
<accession>A0AAD9XJ07</accession>
<dbReference type="PROSITE" id="PS50966">
    <property type="entry name" value="ZF_SWIM"/>
    <property type="match status" value="1"/>
</dbReference>
<evidence type="ECO:0000313" key="7">
    <source>
        <dbReference type="Proteomes" id="UP001280121"/>
    </source>
</evidence>
<proteinExistence type="predicted"/>
<keyword evidence="7" id="KW-1185">Reference proteome</keyword>
<name>A0AAD9XJ07_9ROSI</name>
<sequence>MKKLAKRQEKARYLDVICASASEKTTSCDCGLWEVSGIPCEHGLAVITNRRLNFHDFMDPYLTKALCLARSERDISELECYCWGNSHPSGLIFSACDLDCTFALKSECLVAHYIQVQPR</sequence>
<evidence type="ECO:0000256" key="1">
    <source>
        <dbReference type="ARBA" id="ARBA00022723"/>
    </source>
</evidence>
<dbReference type="InterPro" id="IPR007527">
    <property type="entry name" value="Znf_SWIM"/>
</dbReference>
<keyword evidence="1" id="KW-0479">Metal-binding</keyword>
<evidence type="ECO:0000256" key="3">
    <source>
        <dbReference type="ARBA" id="ARBA00022833"/>
    </source>
</evidence>
<dbReference type="AlphaFoldDB" id="A0AAD9XJ07"/>
<dbReference type="GO" id="GO:0008270">
    <property type="term" value="F:zinc ion binding"/>
    <property type="evidence" value="ECO:0007669"/>
    <property type="project" value="UniProtKB-KW"/>
</dbReference>
<keyword evidence="3" id="KW-0862">Zinc</keyword>
<organism evidence="6 7">
    <name type="scientific">Dipteronia dyeriana</name>
    <dbReference type="NCBI Taxonomy" id="168575"/>
    <lineage>
        <taxon>Eukaryota</taxon>
        <taxon>Viridiplantae</taxon>
        <taxon>Streptophyta</taxon>
        <taxon>Embryophyta</taxon>
        <taxon>Tracheophyta</taxon>
        <taxon>Spermatophyta</taxon>
        <taxon>Magnoliopsida</taxon>
        <taxon>eudicotyledons</taxon>
        <taxon>Gunneridae</taxon>
        <taxon>Pentapetalae</taxon>
        <taxon>rosids</taxon>
        <taxon>malvids</taxon>
        <taxon>Sapindales</taxon>
        <taxon>Sapindaceae</taxon>
        <taxon>Hippocastanoideae</taxon>
        <taxon>Acereae</taxon>
        <taxon>Dipteronia</taxon>
    </lineage>
</organism>
<evidence type="ECO:0000259" key="5">
    <source>
        <dbReference type="PROSITE" id="PS50966"/>
    </source>
</evidence>